<comment type="caution">
    <text evidence="1">The sequence shown here is derived from an EMBL/GenBank/DDBJ whole genome shotgun (WGS) entry which is preliminary data.</text>
</comment>
<evidence type="ECO:0000313" key="1">
    <source>
        <dbReference type="EMBL" id="CAG9317922.1"/>
    </source>
</evidence>
<protein>
    <submittedName>
        <fullName evidence="1">Uncharacterized protein</fullName>
    </submittedName>
</protein>
<dbReference type="Proteomes" id="UP001162131">
    <property type="component" value="Unassembled WGS sequence"/>
</dbReference>
<organism evidence="1 2">
    <name type="scientific">Blepharisma stoltei</name>
    <dbReference type="NCBI Taxonomy" id="1481888"/>
    <lineage>
        <taxon>Eukaryota</taxon>
        <taxon>Sar</taxon>
        <taxon>Alveolata</taxon>
        <taxon>Ciliophora</taxon>
        <taxon>Postciliodesmatophora</taxon>
        <taxon>Heterotrichea</taxon>
        <taxon>Heterotrichida</taxon>
        <taxon>Blepharismidae</taxon>
        <taxon>Blepharisma</taxon>
    </lineage>
</organism>
<accession>A0AAU9J1V7</accession>
<proteinExistence type="predicted"/>
<reference evidence="1" key="1">
    <citation type="submission" date="2021-09" db="EMBL/GenBank/DDBJ databases">
        <authorList>
            <consortium name="AG Swart"/>
            <person name="Singh M."/>
            <person name="Singh A."/>
            <person name="Seah K."/>
            <person name="Emmerich C."/>
        </authorList>
    </citation>
    <scope>NUCLEOTIDE SEQUENCE</scope>
    <source>
        <strain evidence="1">ATCC30299</strain>
    </source>
</reference>
<keyword evidence="2" id="KW-1185">Reference proteome</keyword>
<name>A0AAU9J1V7_9CILI</name>
<sequence>MGFIGTKASGGFIFSRGCTCSVFFSQISHMFILQNLHSYFTPCTINPQTEHKLFLILIPGLGKLFPIISRKKFWKSAMLLYSHWVEKSLVNMASVPLSIVIEVSVESSLYTIDSVWIVTE</sequence>
<gene>
    <name evidence="1" type="ORF">BSTOLATCC_MIC20227</name>
</gene>
<evidence type="ECO:0000313" key="2">
    <source>
        <dbReference type="Proteomes" id="UP001162131"/>
    </source>
</evidence>
<dbReference type="EMBL" id="CAJZBQ010000019">
    <property type="protein sequence ID" value="CAG9317922.1"/>
    <property type="molecule type" value="Genomic_DNA"/>
</dbReference>
<dbReference type="AlphaFoldDB" id="A0AAU9J1V7"/>